<organism evidence="1 2">
    <name type="scientific">Bradyrhizobium jicamae</name>
    <dbReference type="NCBI Taxonomy" id="280332"/>
    <lineage>
        <taxon>Bacteria</taxon>
        <taxon>Pseudomonadati</taxon>
        <taxon>Pseudomonadota</taxon>
        <taxon>Alphaproteobacteria</taxon>
        <taxon>Hyphomicrobiales</taxon>
        <taxon>Nitrobacteraceae</taxon>
        <taxon>Bradyrhizobium</taxon>
    </lineage>
</organism>
<proteinExistence type="predicted"/>
<sequence>MDMVQRIVTRTPLAELWNSDGLLDARRTGDLGEADIKRLLQGGSNFVVAEVGQPLRWISESDCFAFWKAEVRCRLVAPDEDGFHVEDYPGSYCYVAAMWECASRTPVIVLEKHH</sequence>
<gene>
    <name evidence="1" type="ORF">CQ12_29480</name>
</gene>
<reference evidence="1 2" key="1">
    <citation type="submission" date="2014-03" db="EMBL/GenBank/DDBJ databases">
        <title>Bradyrhizobium valentinum sp. nov., isolated from effective nodules of Lupinus mariae-josephae, a lupine endemic of basic-lime soils in Eastern Spain.</title>
        <authorList>
            <person name="Duran D."/>
            <person name="Rey L."/>
            <person name="Navarro A."/>
            <person name="Busquets A."/>
            <person name="Imperial J."/>
            <person name="Ruiz-Argueso T."/>
        </authorList>
    </citation>
    <scope>NUCLEOTIDE SEQUENCE [LARGE SCALE GENOMIC DNA]</scope>
    <source>
        <strain evidence="1 2">PAC68</strain>
    </source>
</reference>
<evidence type="ECO:0000313" key="2">
    <source>
        <dbReference type="Proteomes" id="UP000050863"/>
    </source>
</evidence>
<dbReference type="STRING" id="280332.CQ12_29480"/>
<dbReference type="Proteomes" id="UP000050863">
    <property type="component" value="Unassembled WGS sequence"/>
</dbReference>
<comment type="caution">
    <text evidence="1">The sequence shown here is derived from an EMBL/GenBank/DDBJ whole genome shotgun (WGS) entry which is preliminary data.</text>
</comment>
<name>A0A0R3KXR2_9BRAD</name>
<dbReference type="AlphaFoldDB" id="A0A0R3KXR2"/>
<evidence type="ECO:0000313" key="1">
    <source>
        <dbReference type="EMBL" id="KRR00441.1"/>
    </source>
</evidence>
<protein>
    <submittedName>
        <fullName evidence="1">Uncharacterized protein</fullName>
    </submittedName>
</protein>
<keyword evidence="2" id="KW-1185">Reference proteome</keyword>
<dbReference type="OrthoDB" id="8419673at2"/>
<dbReference type="EMBL" id="LLXZ01000171">
    <property type="protein sequence ID" value="KRR00441.1"/>
    <property type="molecule type" value="Genomic_DNA"/>
</dbReference>
<accession>A0A0R3KXR2</accession>
<dbReference type="RefSeq" id="WP_057838712.1">
    <property type="nucleotide sequence ID" value="NZ_LLXZ01000171.1"/>
</dbReference>